<comment type="caution">
    <text evidence="1">The sequence shown here is derived from an EMBL/GenBank/DDBJ whole genome shotgun (WGS) entry which is preliminary data.</text>
</comment>
<name>A0ABQ0T8H1_9BACL</name>
<reference evidence="1 2" key="1">
    <citation type="submission" date="2019-06" db="EMBL/GenBank/DDBJ databases">
        <title>Whole genome shotgun sequence of Brevibacillus formosus NBRC 15716.</title>
        <authorList>
            <person name="Hosoyama A."/>
            <person name="Uohara A."/>
            <person name="Ohji S."/>
            <person name="Ichikawa N."/>
        </authorList>
    </citation>
    <scope>NUCLEOTIDE SEQUENCE [LARGE SCALE GENOMIC DNA]</scope>
    <source>
        <strain evidence="1 2">NBRC 15716</strain>
    </source>
</reference>
<dbReference type="EMBL" id="BJOL01000019">
    <property type="protein sequence ID" value="GED59197.1"/>
    <property type="molecule type" value="Genomic_DNA"/>
</dbReference>
<dbReference type="GeneID" id="87589132"/>
<organism evidence="1 2">
    <name type="scientific">Brevibacillus formosus</name>
    <dbReference type="NCBI Taxonomy" id="54913"/>
    <lineage>
        <taxon>Bacteria</taxon>
        <taxon>Bacillati</taxon>
        <taxon>Bacillota</taxon>
        <taxon>Bacilli</taxon>
        <taxon>Bacillales</taxon>
        <taxon>Paenibacillaceae</taxon>
        <taxon>Brevibacillus</taxon>
    </lineage>
</organism>
<gene>
    <name evidence="1" type="ORF">BFO01nite_33290</name>
</gene>
<dbReference type="Proteomes" id="UP000319498">
    <property type="component" value="Unassembled WGS sequence"/>
</dbReference>
<keyword evidence="2" id="KW-1185">Reference proteome</keyword>
<sequence length="81" mass="8668">MNFILIVDAGVTGGPYSVGMTSAVDGKGKYGKIQLSADGNASLFVYYNKGDGVWKQWTKDDPGAGWIFLPKSGGSDYLHFT</sequence>
<evidence type="ECO:0000313" key="2">
    <source>
        <dbReference type="Proteomes" id="UP000319498"/>
    </source>
</evidence>
<protein>
    <submittedName>
        <fullName evidence="1">Uncharacterized protein</fullName>
    </submittedName>
</protein>
<dbReference type="RefSeq" id="WP_141336881.1">
    <property type="nucleotide sequence ID" value="NZ_BJOL01000019.1"/>
</dbReference>
<proteinExistence type="predicted"/>
<evidence type="ECO:0000313" key="1">
    <source>
        <dbReference type="EMBL" id="GED59197.1"/>
    </source>
</evidence>
<accession>A0ABQ0T8H1</accession>